<organism evidence="1">
    <name type="scientific">termite gut metagenome</name>
    <dbReference type="NCBI Taxonomy" id="433724"/>
    <lineage>
        <taxon>unclassified sequences</taxon>
        <taxon>metagenomes</taxon>
        <taxon>organismal metagenomes</taxon>
    </lineage>
</organism>
<keyword evidence="1" id="KW-0413">Isomerase</keyword>
<proteinExistence type="predicted"/>
<protein>
    <submittedName>
        <fullName evidence="1">Methylmalonyl-CoA/ethylmalonyl-CoA epimerase</fullName>
        <ecNumber evidence="1">5.1.99.1</ecNumber>
    </submittedName>
</protein>
<comment type="caution">
    <text evidence="1">The sequence shown here is derived from an EMBL/GenBank/DDBJ whole genome shotgun (WGS) entry which is preliminary data.</text>
</comment>
<accession>A0A5J4QE21</accession>
<dbReference type="AlphaFoldDB" id="A0A5J4QE21"/>
<name>A0A5J4QE21_9ZZZZ</name>
<dbReference type="InterPro" id="IPR029068">
    <property type="entry name" value="Glyas_Bleomycin-R_OHBP_Dase"/>
</dbReference>
<dbReference type="Pfam" id="PF13669">
    <property type="entry name" value="Glyoxalase_4"/>
    <property type="match status" value="1"/>
</dbReference>
<gene>
    <name evidence="1" type="ORF">EZS27_030424</name>
</gene>
<evidence type="ECO:0000313" key="1">
    <source>
        <dbReference type="EMBL" id="KAA6319712.1"/>
    </source>
</evidence>
<dbReference type="SUPFAM" id="SSF54593">
    <property type="entry name" value="Glyoxalase/Bleomycin resistance protein/Dihydroxybiphenyl dioxygenase"/>
    <property type="match status" value="1"/>
</dbReference>
<dbReference type="EMBL" id="SNRY01003797">
    <property type="protein sequence ID" value="KAA6319712.1"/>
    <property type="molecule type" value="Genomic_DNA"/>
</dbReference>
<dbReference type="EC" id="5.1.99.1" evidence="1"/>
<reference evidence="1" key="1">
    <citation type="submission" date="2019-03" db="EMBL/GenBank/DDBJ databases">
        <title>Single cell metagenomics reveals metabolic interactions within the superorganism composed of flagellate Streblomastix strix and complex community of Bacteroidetes bacteria on its surface.</title>
        <authorList>
            <person name="Treitli S.C."/>
            <person name="Kolisko M."/>
            <person name="Husnik F."/>
            <person name="Keeling P."/>
            <person name="Hampl V."/>
        </authorList>
    </citation>
    <scope>NUCLEOTIDE SEQUENCE</scope>
    <source>
        <strain evidence="1">STM</strain>
    </source>
</reference>
<dbReference type="Gene3D" id="3.10.180.10">
    <property type="entry name" value="2,3-Dihydroxybiphenyl 1,2-Dioxygenase, domain 1"/>
    <property type="match status" value="1"/>
</dbReference>
<dbReference type="GO" id="GO:0004493">
    <property type="term" value="F:methylmalonyl-CoA epimerase activity"/>
    <property type="evidence" value="ECO:0007669"/>
    <property type="project" value="UniProtKB-EC"/>
</dbReference>
<sequence>MLNSFRFHHIGYVTNSIVDTSVIYVSAGYCMNHIIVDAIQQVKVCFLLKDNNPCIELIEPIDENSSVNKLLKKNGVFPYHLCYEVDNIDDAFNALLEMNYIPLFRPIEAVALDNKQICYLYKKEVGFIEIVNK</sequence>